<comment type="caution">
    <text evidence="1">The sequence shown here is derived from an EMBL/GenBank/DDBJ whole genome shotgun (WGS) entry which is preliminary data.</text>
</comment>
<reference evidence="1 2" key="1">
    <citation type="submission" date="2024-09" db="EMBL/GenBank/DDBJ databases">
        <authorList>
            <person name="Sun Q."/>
            <person name="Mori K."/>
        </authorList>
    </citation>
    <scope>NUCLEOTIDE SEQUENCE [LARGE SCALE GENOMIC DNA]</scope>
    <source>
        <strain evidence="1 2">JCM 13852</strain>
    </source>
</reference>
<organism evidence="1 2">
    <name type="scientific">Amycolatopsis plumensis</name>
    <dbReference type="NCBI Taxonomy" id="236508"/>
    <lineage>
        <taxon>Bacteria</taxon>
        <taxon>Bacillati</taxon>
        <taxon>Actinomycetota</taxon>
        <taxon>Actinomycetes</taxon>
        <taxon>Pseudonocardiales</taxon>
        <taxon>Pseudonocardiaceae</taxon>
        <taxon>Amycolatopsis</taxon>
    </lineage>
</organism>
<evidence type="ECO:0000313" key="2">
    <source>
        <dbReference type="Proteomes" id="UP001589535"/>
    </source>
</evidence>
<dbReference type="RefSeq" id="WP_378197688.1">
    <property type="nucleotide sequence ID" value="NZ_JBHMBK010000018.1"/>
</dbReference>
<keyword evidence="2" id="KW-1185">Reference proteome</keyword>
<protein>
    <submittedName>
        <fullName evidence="1">Uncharacterized protein</fullName>
    </submittedName>
</protein>
<dbReference type="Proteomes" id="UP001589535">
    <property type="component" value="Unassembled WGS sequence"/>
</dbReference>
<sequence>MDALFEVKPLLEAEAMRKHIADQIPGQVDIWEACAEVAAERAAAEPAPFAWPEPVGPLTLYVRDELFGGAVLS</sequence>
<gene>
    <name evidence="1" type="ORF">ACFFTO_24000</name>
</gene>
<evidence type="ECO:0000313" key="1">
    <source>
        <dbReference type="EMBL" id="MFB9687255.1"/>
    </source>
</evidence>
<accession>A0ABV5U9A5</accession>
<dbReference type="EMBL" id="JBHMBK010000018">
    <property type="protein sequence ID" value="MFB9687255.1"/>
    <property type="molecule type" value="Genomic_DNA"/>
</dbReference>
<name>A0ABV5U9A5_9PSEU</name>
<proteinExistence type="predicted"/>